<evidence type="ECO:0000313" key="2">
    <source>
        <dbReference type="EMBL" id="KXZ53193.1"/>
    </source>
</evidence>
<feature type="region of interest" description="Disordered" evidence="1">
    <location>
        <begin position="19"/>
        <end position="47"/>
    </location>
</feature>
<dbReference type="SUPFAM" id="SSF51197">
    <property type="entry name" value="Clavaminate synthase-like"/>
    <property type="match status" value="1"/>
</dbReference>
<evidence type="ECO:0000313" key="3">
    <source>
        <dbReference type="Proteomes" id="UP000075714"/>
    </source>
</evidence>
<dbReference type="Pfam" id="PF05721">
    <property type="entry name" value="PhyH"/>
    <property type="match status" value="1"/>
</dbReference>
<dbReference type="EMBL" id="LSYV01000008">
    <property type="protein sequence ID" value="KXZ53193.1"/>
    <property type="molecule type" value="Genomic_DNA"/>
</dbReference>
<feature type="compositionally biased region" description="Low complexity" evidence="1">
    <location>
        <begin position="21"/>
        <end position="33"/>
    </location>
</feature>
<dbReference type="Gene3D" id="2.60.120.620">
    <property type="entry name" value="q2cbj1_9rhob like domain"/>
    <property type="match status" value="1"/>
</dbReference>
<dbReference type="OrthoDB" id="549969at2759"/>
<feature type="region of interest" description="Disordered" evidence="1">
    <location>
        <begin position="89"/>
        <end position="128"/>
    </location>
</feature>
<dbReference type="Proteomes" id="UP000075714">
    <property type="component" value="Unassembled WGS sequence"/>
</dbReference>
<dbReference type="AlphaFoldDB" id="A0A150GTW7"/>
<protein>
    <recommendedName>
        <fullName evidence="4">Phytanoyl-CoA dioxygenase</fullName>
    </recommendedName>
</protein>
<accession>A0A150GTW7</accession>
<proteinExistence type="predicted"/>
<comment type="caution">
    <text evidence="2">The sequence shown here is derived from an EMBL/GenBank/DDBJ whole genome shotgun (WGS) entry which is preliminary data.</text>
</comment>
<keyword evidence="3" id="KW-1185">Reference proteome</keyword>
<evidence type="ECO:0008006" key="4">
    <source>
        <dbReference type="Google" id="ProtNLM"/>
    </source>
</evidence>
<organism evidence="2 3">
    <name type="scientific">Gonium pectorale</name>
    <name type="common">Green alga</name>
    <dbReference type="NCBI Taxonomy" id="33097"/>
    <lineage>
        <taxon>Eukaryota</taxon>
        <taxon>Viridiplantae</taxon>
        <taxon>Chlorophyta</taxon>
        <taxon>core chlorophytes</taxon>
        <taxon>Chlorophyceae</taxon>
        <taxon>CS clade</taxon>
        <taxon>Chlamydomonadales</taxon>
        <taxon>Volvocaceae</taxon>
        <taxon>Gonium</taxon>
    </lineage>
</organism>
<name>A0A150GTW7_GONPE</name>
<reference evidence="3" key="1">
    <citation type="journal article" date="2016" name="Nat. Commun.">
        <title>The Gonium pectorale genome demonstrates co-option of cell cycle regulation during the evolution of multicellularity.</title>
        <authorList>
            <person name="Hanschen E.R."/>
            <person name="Marriage T.N."/>
            <person name="Ferris P.J."/>
            <person name="Hamaji T."/>
            <person name="Toyoda A."/>
            <person name="Fujiyama A."/>
            <person name="Neme R."/>
            <person name="Noguchi H."/>
            <person name="Minakuchi Y."/>
            <person name="Suzuki M."/>
            <person name="Kawai-Toyooka H."/>
            <person name="Smith D.R."/>
            <person name="Sparks H."/>
            <person name="Anderson J."/>
            <person name="Bakaric R."/>
            <person name="Luria V."/>
            <person name="Karger A."/>
            <person name="Kirschner M.W."/>
            <person name="Durand P.M."/>
            <person name="Michod R.E."/>
            <person name="Nozaki H."/>
            <person name="Olson B.J."/>
        </authorList>
    </citation>
    <scope>NUCLEOTIDE SEQUENCE [LARGE SCALE GENOMIC DNA]</scope>
    <source>
        <strain evidence="3">NIES-2863</strain>
    </source>
</reference>
<evidence type="ECO:0000256" key="1">
    <source>
        <dbReference type="SAM" id="MobiDB-lite"/>
    </source>
</evidence>
<dbReference type="InterPro" id="IPR008775">
    <property type="entry name" value="Phytyl_CoA_dOase-like"/>
</dbReference>
<dbReference type="STRING" id="33097.A0A150GTW7"/>
<gene>
    <name evidence="2" type="ORF">GPECTOR_7g1086</name>
</gene>
<sequence length="308" mass="30057">MPLLLCPGLDFGATGHGLGPSSGPSCGTSSGPTGTAGVGAGSGDPASGATGATSGLLPAYCTVWVALTDATPDNGCIYVVPADLDPRYPRHPLNSERAAAGDGDEDGGNGEAHSRRAKEALAAPAASSRSSGVAAAGAAAAAEAAAAAAAEPPGGDPSVAVTDPQAVRALPAAAGEALIWSGQLLHWGGAADAEPDCSACSRSCHDGGAGGDGLGAARTEPRVAMSFATADPRFEPHGLRGVDLSGGCGQLPSLRQRLTLVCVQAAVHDNAEPLAPGLRAVLRRLEGWLEHGGGGEMAAGVPGDAWEA</sequence>